<dbReference type="OrthoDB" id="63113at2759"/>
<dbReference type="Gramene" id="CDY17405">
    <property type="protein sequence ID" value="CDY17405"/>
    <property type="gene ID" value="GSBRNA2T00095521001"/>
</dbReference>
<keyword evidence="4 7" id="KW-0812">Transmembrane</keyword>
<sequence length="192" mass="21047">MAPTITTTTTTMAPTYTSIPIPTGDVISRSIHNLTSAISRHRPWSELVFSGAFCFPERFSSLPLRSRSNFRYFSVNYSLIIGTCAAFSLVTASPVALVVVGTIIALWLLLHFFREDPLLLWGFQVGDRMVVCFLVLASVWALWFTSSAVSLAVGVSVGLLLCTVHSLIRNSDELFLEEDDAITGGLIGSNRR</sequence>
<feature type="transmembrane region" description="Helical" evidence="7">
    <location>
        <begin position="70"/>
        <end position="89"/>
    </location>
</feature>
<evidence type="ECO:0000313" key="8">
    <source>
        <dbReference type="EMBL" id="CAF1763625.1"/>
    </source>
</evidence>
<dbReference type="GO" id="GO:0005794">
    <property type="term" value="C:Golgi apparatus"/>
    <property type="evidence" value="ECO:0000318"/>
    <property type="project" value="GO_Central"/>
</dbReference>
<dbReference type="AlphaFoldDB" id="A0A078FSA0"/>
<dbReference type="PANTHER" id="PTHR19317:SF83">
    <property type="entry name" value="PRA1 FAMILY PROTEIN G2"/>
    <property type="match status" value="1"/>
</dbReference>
<dbReference type="InterPro" id="IPR004895">
    <property type="entry name" value="Prenylated_rab_accept_PRA1"/>
</dbReference>
<keyword evidence="6 7" id="KW-0472">Membrane</keyword>
<evidence type="ECO:0000256" key="4">
    <source>
        <dbReference type="ARBA" id="ARBA00022692"/>
    </source>
</evidence>
<dbReference type="KEGG" id="bna:106385080"/>
<reference evidence="8" key="3">
    <citation type="submission" date="2021-01" db="EMBL/GenBank/DDBJ databases">
        <authorList>
            <consortium name="Genoscope - CEA"/>
            <person name="William W."/>
        </authorList>
    </citation>
    <scope>NUCLEOTIDE SEQUENCE</scope>
</reference>
<proteinExistence type="inferred from homology"/>
<dbReference type="OMA" id="LFFFRED"/>
<evidence type="ECO:0000256" key="2">
    <source>
        <dbReference type="ARBA" id="ARBA00004127"/>
    </source>
</evidence>
<accession>A0A078FSA0</accession>
<reference evidence="9" key="2">
    <citation type="submission" date="2014-06" db="EMBL/GenBank/DDBJ databases">
        <authorList>
            <person name="Genoscope - CEA"/>
        </authorList>
    </citation>
    <scope>NUCLEOTIDE SEQUENCE</scope>
</reference>
<dbReference type="Pfam" id="PF03208">
    <property type="entry name" value="PRA1"/>
    <property type="match status" value="1"/>
</dbReference>
<evidence type="ECO:0000313" key="9">
    <source>
        <dbReference type="EMBL" id="CDY17405.1"/>
    </source>
</evidence>
<evidence type="ECO:0000256" key="1">
    <source>
        <dbReference type="ARBA" id="ARBA00002501"/>
    </source>
</evidence>
<dbReference type="GO" id="GO:0016192">
    <property type="term" value="P:vesicle-mediated transport"/>
    <property type="evidence" value="ECO:0000318"/>
    <property type="project" value="GO_Central"/>
</dbReference>
<reference evidence="9 10" key="1">
    <citation type="journal article" date="2014" name="Science">
        <title>Plant genetics. Early allopolyploid evolution in the post-Neolithic Brassica napus oilseed genome.</title>
        <authorList>
            <person name="Chalhoub B."/>
            <person name="Denoeud F."/>
            <person name="Liu S."/>
            <person name="Parkin I.A."/>
            <person name="Tang H."/>
            <person name="Wang X."/>
            <person name="Chiquet J."/>
            <person name="Belcram H."/>
            <person name="Tong C."/>
            <person name="Samans B."/>
            <person name="Correa M."/>
            <person name="Da Silva C."/>
            <person name="Just J."/>
            <person name="Falentin C."/>
            <person name="Koh C.S."/>
            <person name="Le Clainche I."/>
            <person name="Bernard M."/>
            <person name="Bento P."/>
            <person name="Noel B."/>
            <person name="Labadie K."/>
            <person name="Alberti A."/>
            <person name="Charles M."/>
            <person name="Arnaud D."/>
            <person name="Guo H."/>
            <person name="Daviaud C."/>
            <person name="Alamery S."/>
            <person name="Jabbari K."/>
            <person name="Zhao M."/>
            <person name="Edger P.P."/>
            <person name="Chelaifa H."/>
            <person name="Tack D."/>
            <person name="Lassalle G."/>
            <person name="Mestiri I."/>
            <person name="Schnel N."/>
            <person name="Le Paslier M.C."/>
            <person name="Fan G."/>
            <person name="Renault V."/>
            <person name="Bayer P.E."/>
            <person name="Golicz A.A."/>
            <person name="Manoli S."/>
            <person name="Lee T.H."/>
            <person name="Thi V.H."/>
            <person name="Chalabi S."/>
            <person name="Hu Q."/>
            <person name="Fan C."/>
            <person name="Tollenaere R."/>
            <person name="Lu Y."/>
            <person name="Battail C."/>
            <person name="Shen J."/>
            <person name="Sidebottom C.H."/>
            <person name="Wang X."/>
            <person name="Canaguier A."/>
            <person name="Chauveau A."/>
            <person name="Berard A."/>
            <person name="Deniot G."/>
            <person name="Guan M."/>
            <person name="Liu Z."/>
            <person name="Sun F."/>
            <person name="Lim Y.P."/>
            <person name="Lyons E."/>
            <person name="Town C.D."/>
            <person name="Bancroft I."/>
            <person name="Wang X."/>
            <person name="Meng J."/>
            <person name="Ma J."/>
            <person name="Pires J.C."/>
            <person name="King G.J."/>
            <person name="Brunel D."/>
            <person name="Delourme R."/>
            <person name="Renard M."/>
            <person name="Aury J.M."/>
            <person name="Adams K.L."/>
            <person name="Batley J."/>
            <person name="Snowdon R.J."/>
            <person name="Tost J."/>
            <person name="Edwards D."/>
            <person name="Zhou Y."/>
            <person name="Hua W."/>
            <person name="Sharpe A.G."/>
            <person name="Paterson A.H."/>
            <person name="Guan C."/>
            <person name="Wincker P."/>
        </authorList>
    </citation>
    <scope>NUCLEOTIDE SEQUENCE [LARGE SCALE GENOMIC DNA]</scope>
    <source>
        <strain evidence="10">cv. Darmor-bzh</strain>
    </source>
</reference>
<comment type="subcellular location">
    <subcellularLocation>
        <location evidence="2">Endomembrane system</location>
        <topology evidence="2">Multi-pass membrane protein</topology>
    </subcellularLocation>
    <subcellularLocation>
        <location evidence="7">Membrane</location>
        <topology evidence="7">Multi-pass membrane protein</topology>
    </subcellularLocation>
</comment>
<dbReference type="STRING" id="3708.A0A078FSA0"/>
<keyword evidence="10" id="KW-1185">Reference proteome</keyword>
<feature type="transmembrane region" description="Helical" evidence="7">
    <location>
        <begin position="149"/>
        <end position="168"/>
    </location>
</feature>
<dbReference type="GO" id="GO:0005783">
    <property type="term" value="C:endoplasmic reticulum"/>
    <property type="evidence" value="ECO:0000318"/>
    <property type="project" value="GO_Central"/>
</dbReference>
<dbReference type="Proteomes" id="UP000028999">
    <property type="component" value="Unassembled WGS sequence"/>
</dbReference>
<protein>
    <recommendedName>
        <fullName evidence="7">PRA1 family protein</fullName>
    </recommendedName>
</protein>
<name>A0A078FSA0_BRANA</name>
<keyword evidence="5 7" id="KW-1133">Transmembrane helix</keyword>
<dbReference type="GO" id="GO:0016020">
    <property type="term" value="C:membrane"/>
    <property type="evidence" value="ECO:0007669"/>
    <property type="project" value="UniProtKB-SubCell"/>
</dbReference>
<dbReference type="EMBL" id="HG994373">
    <property type="protein sequence ID" value="CAF1763625.1"/>
    <property type="molecule type" value="Genomic_DNA"/>
</dbReference>
<dbReference type="PANTHER" id="PTHR19317">
    <property type="entry name" value="PRENYLATED RAB ACCEPTOR 1-RELATED"/>
    <property type="match status" value="1"/>
</dbReference>
<evidence type="ECO:0000256" key="6">
    <source>
        <dbReference type="ARBA" id="ARBA00023136"/>
    </source>
</evidence>
<dbReference type="PaxDb" id="3708-A0A078FSA0"/>
<comment type="function">
    <text evidence="1 7">May be involved in both secretory and endocytic intracellular trafficking in the endosomal/prevacuolar compartments.</text>
</comment>
<dbReference type="Proteomes" id="UP001295469">
    <property type="component" value="Chromosome C09"/>
</dbReference>
<evidence type="ECO:0000313" key="10">
    <source>
        <dbReference type="Proteomes" id="UP000028999"/>
    </source>
</evidence>
<evidence type="ECO:0000256" key="7">
    <source>
        <dbReference type="RuleBase" id="RU363107"/>
    </source>
</evidence>
<comment type="similarity">
    <text evidence="3 7">Belongs to the PRA1 family.</text>
</comment>
<dbReference type="EMBL" id="LK032072">
    <property type="protein sequence ID" value="CDY17405.1"/>
    <property type="molecule type" value="Genomic_DNA"/>
</dbReference>
<evidence type="ECO:0000256" key="3">
    <source>
        <dbReference type="ARBA" id="ARBA00006483"/>
    </source>
</evidence>
<organism evidence="9 10">
    <name type="scientific">Brassica napus</name>
    <name type="common">Rape</name>
    <dbReference type="NCBI Taxonomy" id="3708"/>
    <lineage>
        <taxon>Eukaryota</taxon>
        <taxon>Viridiplantae</taxon>
        <taxon>Streptophyta</taxon>
        <taxon>Embryophyta</taxon>
        <taxon>Tracheophyta</taxon>
        <taxon>Spermatophyta</taxon>
        <taxon>Magnoliopsida</taxon>
        <taxon>eudicotyledons</taxon>
        <taxon>Gunneridae</taxon>
        <taxon>Pentapetalae</taxon>
        <taxon>rosids</taxon>
        <taxon>malvids</taxon>
        <taxon>Brassicales</taxon>
        <taxon>Brassicaceae</taxon>
        <taxon>Brassiceae</taxon>
        <taxon>Brassica</taxon>
    </lineage>
</organism>
<evidence type="ECO:0000256" key="5">
    <source>
        <dbReference type="ARBA" id="ARBA00022989"/>
    </source>
</evidence>
<keyword evidence="7" id="KW-0813">Transport</keyword>
<gene>
    <name evidence="9" type="primary">BnaA10g10390D</name>
    <name evidence="8" type="ORF">DARMORV10_C09P47470.1</name>
    <name evidence="9" type="ORF">GSBRNA2T00095521001</name>
</gene>